<feature type="compositionally biased region" description="Polar residues" evidence="9">
    <location>
        <begin position="179"/>
        <end position="189"/>
    </location>
</feature>
<evidence type="ECO:0000256" key="2">
    <source>
        <dbReference type="ARBA" id="ARBA00022448"/>
    </source>
</evidence>
<keyword evidence="2" id="KW-0813">Transport</keyword>
<protein>
    <submittedName>
        <fullName evidence="11">Type II secretion system protein C</fullName>
    </submittedName>
</protein>
<evidence type="ECO:0000313" key="11">
    <source>
        <dbReference type="EMBL" id="MBB5321851.1"/>
    </source>
</evidence>
<organism evidence="11 12">
    <name type="scientific">Marinobacter oulmenensis</name>
    <dbReference type="NCBI Taxonomy" id="643747"/>
    <lineage>
        <taxon>Bacteria</taxon>
        <taxon>Pseudomonadati</taxon>
        <taxon>Pseudomonadota</taxon>
        <taxon>Gammaproteobacteria</taxon>
        <taxon>Pseudomonadales</taxon>
        <taxon>Marinobacteraceae</taxon>
        <taxon>Marinobacter</taxon>
    </lineage>
</organism>
<keyword evidence="4" id="KW-0997">Cell inner membrane</keyword>
<keyword evidence="6" id="KW-0653">Protein transport</keyword>
<accession>A0A840UGJ7</accession>
<dbReference type="GO" id="GO:0005886">
    <property type="term" value="C:plasma membrane"/>
    <property type="evidence" value="ECO:0007669"/>
    <property type="project" value="UniProtKB-SubCell"/>
</dbReference>
<keyword evidence="3" id="KW-1003">Cell membrane</keyword>
<comment type="subcellular location">
    <subcellularLocation>
        <location evidence="1">Cell inner membrane</location>
    </subcellularLocation>
</comment>
<dbReference type="AlphaFoldDB" id="A0A840UGJ7"/>
<dbReference type="EMBL" id="JACHFE010000005">
    <property type="protein sequence ID" value="MBB5321851.1"/>
    <property type="molecule type" value="Genomic_DNA"/>
</dbReference>
<dbReference type="Gene3D" id="2.30.30.830">
    <property type="match status" value="1"/>
</dbReference>
<evidence type="ECO:0000256" key="1">
    <source>
        <dbReference type="ARBA" id="ARBA00004533"/>
    </source>
</evidence>
<evidence type="ECO:0000256" key="7">
    <source>
        <dbReference type="ARBA" id="ARBA00022989"/>
    </source>
</evidence>
<evidence type="ECO:0000256" key="3">
    <source>
        <dbReference type="ARBA" id="ARBA00022475"/>
    </source>
</evidence>
<dbReference type="RefSeq" id="WP_183704290.1">
    <property type="nucleotide sequence ID" value="NZ_JACHFE010000005.1"/>
</dbReference>
<reference evidence="11 12" key="1">
    <citation type="submission" date="2020-08" db="EMBL/GenBank/DDBJ databases">
        <title>Genomic Encyclopedia of Type Strains, Phase IV (KMG-IV): sequencing the most valuable type-strain genomes for metagenomic binning, comparative biology and taxonomic classification.</title>
        <authorList>
            <person name="Goeker M."/>
        </authorList>
    </citation>
    <scope>NUCLEOTIDE SEQUENCE [LARGE SCALE GENOMIC DNA]</scope>
    <source>
        <strain evidence="11 12">DSM 22359</strain>
    </source>
</reference>
<dbReference type="Pfam" id="PF11356">
    <property type="entry name" value="T2SSC"/>
    <property type="match status" value="1"/>
</dbReference>
<dbReference type="GO" id="GO:0015031">
    <property type="term" value="P:protein transport"/>
    <property type="evidence" value="ECO:0007669"/>
    <property type="project" value="UniProtKB-KW"/>
</dbReference>
<evidence type="ECO:0000256" key="4">
    <source>
        <dbReference type="ARBA" id="ARBA00022519"/>
    </source>
</evidence>
<evidence type="ECO:0000256" key="9">
    <source>
        <dbReference type="SAM" id="MobiDB-lite"/>
    </source>
</evidence>
<proteinExistence type="predicted"/>
<dbReference type="InterPro" id="IPR024961">
    <property type="entry name" value="T2SS_GspC_N"/>
</dbReference>
<evidence type="ECO:0000256" key="8">
    <source>
        <dbReference type="ARBA" id="ARBA00023136"/>
    </source>
</evidence>
<keyword evidence="7" id="KW-1133">Transmembrane helix</keyword>
<keyword evidence="12" id="KW-1185">Reference proteome</keyword>
<keyword evidence="8" id="KW-0472">Membrane</keyword>
<comment type="caution">
    <text evidence="11">The sequence shown here is derived from an EMBL/GenBank/DDBJ whole genome shotgun (WGS) entry which is preliminary data.</text>
</comment>
<feature type="domain" description="Type II secretion system protein GspC N-terminal" evidence="10">
    <location>
        <begin position="28"/>
        <end position="158"/>
    </location>
</feature>
<keyword evidence="5" id="KW-0812">Transmembrane</keyword>
<evidence type="ECO:0000256" key="6">
    <source>
        <dbReference type="ARBA" id="ARBA00022927"/>
    </source>
</evidence>
<evidence type="ECO:0000313" key="12">
    <source>
        <dbReference type="Proteomes" id="UP000591735"/>
    </source>
</evidence>
<name>A0A840UGJ7_9GAMM</name>
<sequence length="195" mass="20978">MKKLTRRVGASSLAHVASWALALGLVALIAFDVAKAIRVFTSNPAALSLPEAPARATDRQSIKSPLQNYQMFGSIERAGEEADKVPVQENVPETNLTLSLLGIIAGIDGQLSGAIVTDDKGNTGYFRVGETLPGDAELIRVEPDRIFLRRNGQYEALSFEGRDEDGKKRPAIAEPVKQPDSNVKTTDTNHPAELG</sequence>
<feature type="region of interest" description="Disordered" evidence="9">
    <location>
        <begin position="158"/>
        <end position="195"/>
    </location>
</feature>
<gene>
    <name evidence="11" type="ORF">HNR38_002345</name>
</gene>
<evidence type="ECO:0000256" key="5">
    <source>
        <dbReference type="ARBA" id="ARBA00022692"/>
    </source>
</evidence>
<dbReference type="Proteomes" id="UP000591735">
    <property type="component" value="Unassembled WGS sequence"/>
</dbReference>
<evidence type="ECO:0000259" key="10">
    <source>
        <dbReference type="Pfam" id="PF11356"/>
    </source>
</evidence>